<evidence type="ECO:0000313" key="2">
    <source>
        <dbReference type="EMBL" id="CAD1832512.1"/>
    </source>
</evidence>
<dbReference type="AlphaFoldDB" id="A0A6V7PNP2"/>
<dbReference type="Gene3D" id="3.90.1170.50">
    <property type="entry name" value="Aldehyde oxidase/xanthine dehydrogenase, a/b hammerhead"/>
    <property type="match status" value="1"/>
</dbReference>
<dbReference type="Pfam" id="PF02738">
    <property type="entry name" value="MoCoBD_1"/>
    <property type="match status" value="1"/>
</dbReference>
<dbReference type="PANTHER" id="PTHR45444:SF3">
    <property type="entry name" value="XANTHINE DEHYDROGENASE"/>
    <property type="match status" value="1"/>
</dbReference>
<dbReference type="InterPro" id="IPR036856">
    <property type="entry name" value="Ald_Oxase/Xan_DH_a/b_sf"/>
</dbReference>
<dbReference type="SUPFAM" id="SSF56003">
    <property type="entry name" value="Molybdenum cofactor-binding domain"/>
    <property type="match status" value="1"/>
</dbReference>
<accession>A0A6V7PNP2</accession>
<organism evidence="2">
    <name type="scientific">Ananas comosus var. bracteatus</name>
    <name type="common">red pineapple</name>
    <dbReference type="NCBI Taxonomy" id="296719"/>
    <lineage>
        <taxon>Eukaryota</taxon>
        <taxon>Viridiplantae</taxon>
        <taxon>Streptophyta</taxon>
        <taxon>Embryophyta</taxon>
        <taxon>Tracheophyta</taxon>
        <taxon>Spermatophyta</taxon>
        <taxon>Magnoliopsida</taxon>
        <taxon>Liliopsida</taxon>
        <taxon>Poales</taxon>
        <taxon>Bromeliaceae</taxon>
        <taxon>Bromelioideae</taxon>
        <taxon>Ananas</taxon>
    </lineage>
</organism>
<feature type="domain" description="Aldehyde oxidase/xanthine dehydrogenase first molybdopterin binding" evidence="1">
    <location>
        <begin position="78"/>
        <end position="129"/>
    </location>
</feature>
<evidence type="ECO:0000259" key="1">
    <source>
        <dbReference type="Pfam" id="PF02738"/>
    </source>
</evidence>
<gene>
    <name evidence="2" type="ORF">CB5_LOCUS15723</name>
</gene>
<dbReference type="InterPro" id="IPR016208">
    <property type="entry name" value="Ald_Oxase/xanthine_DH-like"/>
</dbReference>
<dbReference type="GO" id="GO:0005506">
    <property type="term" value="F:iron ion binding"/>
    <property type="evidence" value="ECO:0007669"/>
    <property type="project" value="InterPro"/>
</dbReference>
<name>A0A6V7PNP2_ANACO</name>
<reference evidence="2" key="1">
    <citation type="submission" date="2020-07" db="EMBL/GenBank/DDBJ databases">
        <authorList>
            <person name="Lin J."/>
        </authorList>
    </citation>
    <scope>NUCLEOTIDE SEQUENCE</scope>
</reference>
<dbReference type="GO" id="GO:0016491">
    <property type="term" value="F:oxidoreductase activity"/>
    <property type="evidence" value="ECO:0007669"/>
    <property type="project" value="InterPro"/>
</dbReference>
<protein>
    <recommendedName>
        <fullName evidence="1">Aldehyde oxidase/xanthine dehydrogenase first molybdopterin binding domain-containing protein</fullName>
    </recommendedName>
</protein>
<dbReference type="SUPFAM" id="SSF54665">
    <property type="entry name" value="CO dehydrogenase molybdoprotein N-domain-like"/>
    <property type="match status" value="1"/>
</dbReference>
<proteinExistence type="predicted"/>
<dbReference type="EMBL" id="LR862150">
    <property type="protein sequence ID" value="CAD1832512.1"/>
    <property type="molecule type" value="Genomic_DNA"/>
</dbReference>
<dbReference type="InterPro" id="IPR037165">
    <property type="entry name" value="AldOxase/xan_DH_Mopterin-bd_sf"/>
</dbReference>
<dbReference type="InterPro" id="IPR008274">
    <property type="entry name" value="AldOxase/xan_DH_MoCoBD1"/>
</dbReference>
<sequence length="554" mass="60443">MQQHLMQMNQNMMGGYAAPTTVTTDLIQQVIGIVAADTHENAKAAANKVEIKYEDLPAILSIRDAVDSGSFHCNTARSLVNGDAEWCFKSGSCDKIIEGEVQVGGQEHFYLEPQSCLVWTVDSGNEVRTYDLLYTKIKLSFNKTSCISPRLLTVNLLKHQPWLRDEQSMLDAHACRTPAAQLHRRRVQERSTDSFIMNPQVHHLLLLPPSTSSTTPTTIAITNTIGANPSICLQPGTYVAAGSWSTTSSAQEIEHNFTILGTAVYRKDPLIFYTMNPKPGTYVAAGSSSITSLAAEVEHNFTGTGAAAHMKDPLIFSTMNPKDYLGSHTPVAEIEHNFTGTGAAVYRKDPPIFSTMNPKPGTYVAAGSWSITSPAQEIEHNFTIIGAAAHRKDPPIFYTMNPKSGTYIASGSSGITSLAPRLEHNFTGIAVAASAKMNAKLGANGDPNFIGMAAASIKMNTKVSGEGDRMVPHRGRLRRLRISRHRRLRTNRVPLELQQNSWSVGVCVWYGCSTCCCCLCERVQWHPICSQSAMPRYSQSAKPTPVGDHSVSLT</sequence>
<dbReference type="Gene3D" id="3.30.365.10">
    <property type="entry name" value="Aldehyde oxidase/xanthine dehydrogenase, molybdopterin binding domain"/>
    <property type="match status" value="2"/>
</dbReference>
<dbReference type="PANTHER" id="PTHR45444">
    <property type="entry name" value="XANTHINE DEHYDROGENASE"/>
    <property type="match status" value="1"/>
</dbReference>